<dbReference type="InterPro" id="IPR018060">
    <property type="entry name" value="HTH_AraC"/>
</dbReference>
<accession>A0AAW8CVV7</accession>
<dbReference type="PROSITE" id="PS00041">
    <property type="entry name" value="HTH_ARAC_FAMILY_1"/>
    <property type="match status" value="1"/>
</dbReference>
<dbReference type="InterPro" id="IPR018062">
    <property type="entry name" value="HTH_AraC-typ_CS"/>
</dbReference>
<dbReference type="PANTHER" id="PTHR46796:SF2">
    <property type="entry name" value="TRANSCRIPTIONAL REGULATORY PROTEIN"/>
    <property type="match status" value="1"/>
</dbReference>
<evidence type="ECO:0000313" key="6">
    <source>
        <dbReference type="Proteomes" id="UP001242045"/>
    </source>
</evidence>
<dbReference type="AlphaFoldDB" id="A0AAW8CVV7"/>
<proteinExistence type="predicted"/>
<evidence type="ECO:0000256" key="3">
    <source>
        <dbReference type="ARBA" id="ARBA00023163"/>
    </source>
</evidence>
<evidence type="ECO:0000259" key="4">
    <source>
        <dbReference type="PROSITE" id="PS01124"/>
    </source>
</evidence>
<dbReference type="InterPro" id="IPR009057">
    <property type="entry name" value="Homeodomain-like_sf"/>
</dbReference>
<dbReference type="Pfam" id="PF12833">
    <property type="entry name" value="HTH_18"/>
    <property type="match status" value="1"/>
</dbReference>
<dbReference type="SMART" id="SM00342">
    <property type="entry name" value="HTH_ARAC"/>
    <property type="match status" value="1"/>
</dbReference>
<dbReference type="InterPro" id="IPR050204">
    <property type="entry name" value="AraC_XylS_family_regulators"/>
</dbReference>
<dbReference type="Gene3D" id="1.10.10.60">
    <property type="entry name" value="Homeodomain-like"/>
    <property type="match status" value="2"/>
</dbReference>
<dbReference type="GO" id="GO:0003700">
    <property type="term" value="F:DNA-binding transcription factor activity"/>
    <property type="evidence" value="ECO:0007669"/>
    <property type="project" value="InterPro"/>
</dbReference>
<dbReference type="SUPFAM" id="SSF46689">
    <property type="entry name" value="Homeodomain-like"/>
    <property type="match status" value="2"/>
</dbReference>
<keyword evidence="2 5" id="KW-0238">DNA-binding</keyword>
<organism evidence="5 6">
    <name type="scientific">Variovorax boronicumulans</name>
    <dbReference type="NCBI Taxonomy" id="436515"/>
    <lineage>
        <taxon>Bacteria</taxon>
        <taxon>Pseudomonadati</taxon>
        <taxon>Pseudomonadota</taxon>
        <taxon>Betaproteobacteria</taxon>
        <taxon>Burkholderiales</taxon>
        <taxon>Comamonadaceae</taxon>
        <taxon>Variovorax</taxon>
    </lineage>
</organism>
<evidence type="ECO:0000256" key="2">
    <source>
        <dbReference type="ARBA" id="ARBA00023125"/>
    </source>
</evidence>
<keyword evidence="3" id="KW-0804">Transcription</keyword>
<comment type="caution">
    <text evidence="5">The sequence shown here is derived from an EMBL/GenBank/DDBJ whole genome shotgun (WGS) entry which is preliminary data.</text>
</comment>
<dbReference type="PROSITE" id="PS01124">
    <property type="entry name" value="HTH_ARAC_FAMILY_2"/>
    <property type="match status" value="1"/>
</dbReference>
<feature type="domain" description="HTH araC/xylS-type" evidence="4">
    <location>
        <begin position="152"/>
        <end position="252"/>
    </location>
</feature>
<evidence type="ECO:0000256" key="1">
    <source>
        <dbReference type="ARBA" id="ARBA00023015"/>
    </source>
</evidence>
<protein>
    <submittedName>
        <fullName evidence="5">AraC-like DNA-binding protein</fullName>
    </submittedName>
</protein>
<dbReference type="GO" id="GO:0043565">
    <property type="term" value="F:sequence-specific DNA binding"/>
    <property type="evidence" value="ECO:0007669"/>
    <property type="project" value="InterPro"/>
</dbReference>
<dbReference type="RefSeq" id="WP_307684502.1">
    <property type="nucleotide sequence ID" value="NZ_JAUSRD010000003.1"/>
</dbReference>
<dbReference type="Proteomes" id="UP001242045">
    <property type="component" value="Unassembled WGS sequence"/>
</dbReference>
<name>A0AAW8CVV7_9BURK</name>
<sequence length="259" mass="28616">MPQERTLIYAGREFEVEHVRSHTHGHHEWSAPYVMASQRIVFPISRAMLDLRFGNCTWLVDGLTAISFGDATVYQLRPGARATRRSVVVSGHQRVSGDSEPAVCFLSPKLLYRVHAAQQQLRSGSDDAACIASLVGELRSARSLMPLTEPIASARRLLAETADRHAGPSLHEVADAVSRSPFHMARSFRKQTGLSLHQYRQHLRLAAAMERLVDGDRDLAGIAHDLGYCSQSHLGAVFKQEVGVTLGEARRMLDSSARI</sequence>
<keyword evidence="1" id="KW-0805">Transcription regulation</keyword>
<dbReference type="EMBL" id="JAUSRD010000003">
    <property type="protein sequence ID" value="MDP9892673.1"/>
    <property type="molecule type" value="Genomic_DNA"/>
</dbReference>
<evidence type="ECO:0000313" key="5">
    <source>
        <dbReference type="EMBL" id="MDP9892673.1"/>
    </source>
</evidence>
<reference evidence="5" key="1">
    <citation type="submission" date="2023-07" db="EMBL/GenBank/DDBJ databases">
        <title>Sorghum-associated microbial communities from plants grown in Nebraska, USA.</title>
        <authorList>
            <person name="Schachtman D."/>
        </authorList>
    </citation>
    <scope>NUCLEOTIDE SEQUENCE</scope>
    <source>
        <strain evidence="5">DS3754</strain>
    </source>
</reference>
<gene>
    <name evidence="5" type="ORF">J2W31_001778</name>
</gene>
<dbReference type="PANTHER" id="PTHR46796">
    <property type="entry name" value="HTH-TYPE TRANSCRIPTIONAL ACTIVATOR RHAS-RELATED"/>
    <property type="match status" value="1"/>
</dbReference>